<accession>A0A3M2SBE3</accession>
<reference evidence="2 3" key="1">
    <citation type="submission" date="2017-06" db="EMBL/GenBank/DDBJ databases">
        <title>Comparative genomic analysis of Ambrosia Fusariam Clade fungi.</title>
        <authorList>
            <person name="Stajich J.E."/>
            <person name="Carrillo J."/>
            <person name="Kijimoto T."/>
            <person name="Eskalen A."/>
            <person name="O'Donnell K."/>
            <person name="Kasson M."/>
        </authorList>
    </citation>
    <scope>NUCLEOTIDE SEQUENCE [LARGE SCALE GENOMIC DNA]</scope>
    <source>
        <strain evidence="2">UCR3666</strain>
    </source>
</reference>
<dbReference type="Proteomes" id="UP000277212">
    <property type="component" value="Unassembled WGS sequence"/>
</dbReference>
<organism evidence="2 3">
    <name type="scientific">Fusarium kuroshium</name>
    <dbReference type="NCBI Taxonomy" id="2010991"/>
    <lineage>
        <taxon>Eukaryota</taxon>
        <taxon>Fungi</taxon>
        <taxon>Dikarya</taxon>
        <taxon>Ascomycota</taxon>
        <taxon>Pezizomycotina</taxon>
        <taxon>Sordariomycetes</taxon>
        <taxon>Hypocreomycetidae</taxon>
        <taxon>Hypocreales</taxon>
        <taxon>Nectriaceae</taxon>
        <taxon>Fusarium</taxon>
        <taxon>Fusarium solani species complex</taxon>
    </lineage>
</organism>
<gene>
    <name evidence="2" type="ORF">CDV36_005452</name>
</gene>
<feature type="compositionally biased region" description="Basic and acidic residues" evidence="1">
    <location>
        <begin position="127"/>
        <end position="145"/>
    </location>
</feature>
<comment type="caution">
    <text evidence="2">The sequence shown here is derived from an EMBL/GenBank/DDBJ whole genome shotgun (WGS) entry which is preliminary data.</text>
</comment>
<evidence type="ECO:0000256" key="1">
    <source>
        <dbReference type="SAM" id="MobiDB-lite"/>
    </source>
</evidence>
<evidence type="ECO:0000313" key="2">
    <source>
        <dbReference type="EMBL" id="RMJ14894.1"/>
    </source>
</evidence>
<proteinExistence type="predicted"/>
<dbReference type="AlphaFoldDB" id="A0A3M2SBE3"/>
<feature type="compositionally biased region" description="Acidic residues" evidence="1">
    <location>
        <begin position="60"/>
        <end position="73"/>
    </location>
</feature>
<name>A0A3M2SBE3_9HYPO</name>
<protein>
    <submittedName>
        <fullName evidence="2">Uncharacterized protein</fullName>
    </submittedName>
</protein>
<feature type="region of interest" description="Disordered" evidence="1">
    <location>
        <begin position="1"/>
        <end position="20"/>
    </location>
</feature>
<evidence type="ECO:0000313" key="3">
    <source>
        <dbReference type="Proteomes" id="UP000277212"/>
    </source>
</evidence>
<dbReference type="EMBL" id="NKUJ01000075">
    <property type="protein sequence ID" value="RMJ14894.1"/>
    <property type="molecule type" value="Genomic_DNA"/>
</dbReference>
<feature type="compositionally biased region" description="Basic and acidic residues" evidence="1">
    <location>
        <begin position="95"/>
        <end position="110"/>
    </location>
</feature>
<keyword evidence="3" id="KW-1185">Reference proteome</keyword>
<sequence length="194" mass="21447">MAPTTKPVPSGQKRRAKMQKRLHMLQQKENVENKEAITQLQEALKKKDEELASLTAEQMEILDVEMGDDDSGEPESASASDEDSEENKKEKKKAAKDGGKKNKKSSKEVIFESIESQDVSEDDEDEIFVKDSEPELDSDSDHGSDADSGVFVDSDHDKALYTPPGTMPGKDVKSVGWSGGRSRRYINIVRGQSS</sequence>
<dbReference type="OrthoDB" id="5430573at2759"/>
<feature type="region of interest" description="Disordered" evidence="1">
    <location>
        <begin position="54"/>
        <end position="178"/>
    </location>
</feature>